<dbReference type="OrthoDB" id="7464126at2759"/>
<dbReference type="PROSITE" id="PS50297">
    <property type="entry name" value="ANK_REP_REGION"/>
    <property type="match status" value="2"/>
</dbReference>
<evidence type="ECO:0000256" key="1">
    <source>
        <dbReference type="ARBA" id="ARBA00022737"/>
    </source>
</evidence>
<sequence>MEVLGAVASSIAVIQALAAGKHAVSLFREIPDIQKDFDYLMKELDMIKSMAQAVSRMAPIALEQDLINTAARNLNEITVELGALLRICSRETSTDGNRTNKTRKRKWFVEKSDIKKLQQRMNQAKETLHFALNSSRVSNDIRFQAEMRQMMVNMYTMHISSPHPPLEVPQLPEVMESPASDQQLKDDHTPESDAVVINYGHGSNPEPTNDSVQLNPVISTQRTPSDSTCRCRCHFSESQYQSSGWMHSLLGSWLVRCKSSSRKECSDSGCHCAVSTALRMEYQVPRWFLIRTFRICASYSSLSGLSCALRSFRLIETDSLVWTNQKGSSQVVRRSVAAYGIYPHDTDINGQGLIEYALYAKLYSSIEDVLDIWKNILTEVGLPRRAALAAANSLRYNELNDYEAYIVQKVLSFFRDPSEMTTTKVHEAVLQCADLQEALQEQPWAINTIDDTGDSPLVLATWRNQVRSMEVLISAGADVNQRSYDGLTLLMVAVVTENVESVKLLLKSKCNVDLCNEEDTTALNLASRQANPELISLLLAAGASVKHRDANSNTSLHYLAMSTDTNATHDGIKASIETLLVAGFDLEARNNLRNTPFLLSICLNNFELTRGLVNADCSLIVFNCRSQNLLHLAARYASTELLQFFSILDLSGINPYQEDSFGHTPVDDFVRISHTKDEWYLGGVRKPSLAEQEAFVELYQGVRDQALHNDIQNLEQVLDTLQKQDMAVAREHLTVLIEKEKRWERENLVSWYRAVDKRIQHAEWELATEDVEGRILDLQEELATPVWKTSSEYGYLWEFDDGESAIEERSESVDESEMPSHSDQQVIGENDAQAT</sequence>
<feature type="compositionally biased region" description="Polar residues" evidence="5">
    <location>
        <begin position="819"/>
        <end position="835"/>
    </location>
</feature>
<organism evidence="6 7">
    <name type="scientific">Fusarium redolens</name>
    <dbReference type="NCBI Taxonomy" id="48865"/>
    <lineage>
        <taxon>Eukaryota</taxon>
        <taxon>Fungi</taxon>
        <taxon>Dikarya</taxon>
        <taxon>Ascomycota</taxon>
        <taxon>Pezizomycotina</taxon>
        <taxon>Sordariomycetes</taxon>
        <taxon>Hypocreomycetidae</taxon>
        <taxon>Hypocreales</taxon>
        <taxon>Nectriaceae</taxon>
        <taxon>Fusarium</taxon>
        <taxon>Fusarium redolens species complex</taxon>
    </lineage>
</organism>
<dbReference type="InterPro" id="IPR002110">
    <property type="entry name" value="Ankyrin_rpt"/>
</dbReference>
<gene>
    <name evidence="6" type="ORF">BKA55DRAFT_538874</name>
</gene>
<evidence type="ECO:0000313" key="6">
    <source>
        <dbReference type="EMBL" id="KAH7254024.1"/>
    </source>
</evidence>
<dbReference type="SUPFAM" id="SSF48403">
    <property type="entry name" value="Ankyrin repeat"/>
    <property type="match status" value="1"/>
</dbReference>
<dbReference type="GeneID" id="70220029"/>
<dbReference type="Gene3D" id="1.25.40.20">
    <property type="entry name" value="Ankyrin repeat-containing domain"/>
    <property type="match status" value="2"/>
</dbReference>
<reference evidence="6" key="1">
    <citation type="journal article" date="2021" name="Nat. Commun.">
        <title>Genetic determinants of endophytism in the Arabidopsis root mycobiome.</title>
        <authorList>
            <person name="Mesny F."/>
            <person name="Miyauchi S."/>
            <person name="Thiergart T."/>
            <person name="Pickel B."/>
            <person name="Atanasova L."/>
            <person name="Karlsson M."/>
            <person name="Huettel B."/>
            <person name="Barry K.W."/>
            <person name="Haridas S."/>
            <person name="Chen C."/>
            <person name="Bauer D."/>
            <person name="Andreopoulos W."/>
            <person name="Pangilinan J."/>
            <person name="LaButti K."/>
            <person name="Riley R."/>
            <person name="Lipzen A."/>
            <person name="Clum A."/>
            <person name="Drula E."/>
            <person name="Henrissat B."/>
            <person name="Kohler A."/>
            <person name="Grigoriev I.V."/>
            <person name="Martin F.M."/>
            <person name="Hacquard S."/>
        </authorList>
    </citation>
    <scope>NUCLEOTIDE SEQUENCE</scope>
    <source>
        <strain evidence="6">MPI-CAGE-AT-0023</strain>
    </source>
</reference>
<dbReference type="Pfam" id="PF00023">
    <property type="entry name" value="Ank"/>
    <property type="match status" value="1"/>
</dbReference>
<evidence type="ECO:0000256" key="2">
    <source>
        <dbReference type="ARBA" id="ARBA00023043"/>
    </source>
</evidence>
<dbReference type="PANTHER" id="PTHR24198:SF165">
    <property type="entry name" value="ANKYRIN REPEAT-CONTAINING PROTEIN-RELATED"/>
    <property type="match status" value="1"/>
</dbReference>
<protein>
    <recommendedName>
        <fullName evidence="8">Fungal N-terminal domain-containing protein</fullName>
    </recommendedName>
</protein>
<evidence type="ECO:0000313" key="7">
    <source>
        <dbReference type="Proteomes" id="UP000720189"/>
    </source>
</evidence>
<evidence type="ECO:0000256" key="5">
    <source>
        <dbReference type="SAM" id="MobiDB-lite"/>
    </source>
</evidence>
<keyword evidence="1" id="KW-0677">Repeat</keyword>
<dbReference type="AlphaFoldDB" id="A0A9P9KIP8"/>
<evidence type="ECO:0000256" key="4">
    <source>
        <dbReference type="SAM" id="Coils"/>
    </source>
</evidence>
<dbReference type="Proteomes" id="UP000720189">
    <property type="component" value="Unassembled WGS sequence"/>
</dbReference>
<evidence type="ECO:0000256" key="3">
    <source>
        <dbReference type="PROSITE-ProRule" id="PRU00023"/>
    </source>
</evidence>
<keyword evidence="7" id="KW-1185">Reference proteome</keyword>
<feature type="repeat" description="ANK" evidence="3">
    <location>
        <begin position="485"/>
        <end position="517"/>
    </location>
</feature>
<comment type="caution">
    <text evidence="6">The sequence shown here is derived from an EMBL/GenBank/DDBJ whole genome shotgun (WGS) entry which is preliminary data.</text>
</comment>
<keyword evidence="4" id="KW-0175">Coiled coil</keyword>
<dbReference type="InterPro" id="IPR036770">
    <property type="entry name" value="Ankyrin_rpt-contain_sf"/>
</dbReference>
<proteinExistence type="predicted"/>
<feature type="repeat" description="ANK" evidence="3">
    <location>
        <begin position="518"/>
        <end position="550"/>
    </location>
</feature>
<feature type="region of interest" description="Disordered" evidence="5">
    <location>
        <begin position="806"/>
        <end position="835"/>
    </location>
</feature>
<name>A0A9P9KIP8_FUSRE</name>
<evidence type="ECO:0008006" key="8">
    <source>
        <dbReference type="Google" id="ProtNLM"/>
    </source>
</evidence>
<dbReference type="Pfam" id="PF12796">
    <property type="entry name" value="Ank_2"/>
    <property type="match status" value="1"/>
</dbReference>
<accession>A0A9P9KIP8</accession>
<feature type="coiled-coil region" evidence="4">
    <location>
        <begin position="704"/>
        <end position="731"/>
    </location>
</feature>
<dbReference type="PROSITE" id="PS50088">
    <property type="entry name" value="ANK_REPEAT"/>
    <property type="match status" value="3"/>
</dbReference>
<dbReference type="PANTHER" id="PTHR24198">
    <property type="entry name" value="ANKYRIN REPEAT AND PROTEIN KINASE DOMAIN-CONTAINING PROTEIN"/>
    <property type="match status" value="1"/>
</dbReference>
<keyword evidence="2 3" id="KW-0040">ANK repeat</keyword>
<dbReference type="EMBL" id="JAGMUX010000007">
    <property type="protein sequence ID" value="KAH7254024.1"/>
    <property type="molecule type" value="Genomic_DNA"/>
</dbReference>
<dbReference type="SMART" id="SM00248">
    <property type="entry name" value="ANK"/>
    <property type="match status" value="6"/>
</dbReference>
<feature type="repeat" description="ANK" evidence="3">
    <location>
        <begin position="452"/>
        <end position="484"/>
    </location>
</feature>
<dbReference type="RefSeq" id="XP_046050271.1">
    <property type="nucleotide sequence ID" value="XM_046190075.1"/>
</dbReference>